<dbReference type="Gene3D" id="3.10.20.90">
    <property type="entry name" value="Phosphatidylinositol 3-kinase Catalytic Subunit, Chain A, domain 1"/>
    <property type="match status" value="1"/>
</dbReference>
<dbReference type="PRINTS" id="PR00348">
    <property type="entry name" value="UBIQUITIN"/>
</dbReference>
<dbReference type="SMART" id="SM00213">
    <property type="entry name" value="UBQ"/>
    <property type="match status" value="1"/>
</dbReference>
<feature type="region of interest" description="Disordered" evidence="1">
    <location>
        <begin position="102"/>
        <end position="124"/>
    </location>
</feature>
<dbReference type="GO" id="GO:0006511">
    <property type="term" value="P:ubiquitin-dependent protein catabolic process"/>
    <property type="evidence" value="ECO:0007669"/>
    <property type="project" value="TreeGrafter"/>
</dbReference>
<dbReference type="InterPro" id="IPR009060">
    <property type="entry name" value="UBA-like_sf"/>
</dbReference>
<dbReference type="Pfam" id="PF23195">
    <property type="entry name" value="UBQLN1"/>
    <property type="match status" value="2"/>
</dbReference>
<feature type="domain" description="Ubiquitin-like" evidence="3">
    <location>
        <begin position="22"/>
        <end position="91"/>
    </location>
</feature>
<evidence type="ECO:0000259" key="2">
    <source>
        <dbReference type="PROSITE" id="PS50030"/>
    </source>
</evidence>
<dbReference type="PROSITE" id="PS50030">
    <property type="entry name" value="UBA"/>
    <property type="match status" value="1"/>
</dbReference>
<dbReference type="Gene3D" id="1.10.260.100">
    <property type="match status" value="1"/>
</dbReference>
<dbReference type="Gene3D" id="1.10.8.10">
    <property type="entry name" value="DNA helicase RuvA subunit, C-terminal domain"/>
    <property type="match status" value="1"/>
</dbReference>
<evidence type="ECO:0000256" key="1">
    <source>
        <dbReference type="SAM" id="MobiDB-lite"/>
    </source>
</evidence>
<sequence length="549" mass="58465">MGGDGDVGEVNESSGSGAADRLTVNIRCSNGSKFSVQTSLSSTVESFKSLLADKSDVPPDQQRLIYKGRILKGDQTLESYGLEADHTVHLVRGFAPSSANAASATNTTAANPAPNNTQAAVSNEGSLGGSVVEGSLFPGLGLAGLGGSGGGGLFGAGLPEFEQVQQQLTRNPNIMREIMNMPVVQNLMNNPEIMRNLIMNNPQMREIMDRNPELAHILNDPSTLRQTLEAARNPELMREMMRNTDRAMSNIESSPEGFNMLRRMYETVQEPFLNATTMAGNTAGDSGNPFAALLGNQVGNQVLDGSTNSSVINAESTTGSPAPNTNPLPNPWTAGSGGAQTTRSSPAADARPQAPAGLGGLGLPDVDSMFGSVPDVTVMNQLMQNPAISQMMQNLFSNPQYMNQILGMNPQLRSMLDSNSQLREMMQNPEFLRQLTSPETMQQLLTFQQAYLSQLGRQQSTQEPGQTGSGTGQQNLGLEMLMNMFGGLGAGSLAVPNRPTVPPEELYATQLSQLQEMGFFDTQENIRALIATAGNVHAAVERLLGNSGR</sequence>
<dbReference type="FunFam" id="1.10.260.100:FF:000005">
    <property type="entry name" value="Ubiquitin domain-containing protein DSK2b"/>
    <property type="match status" value="1"/>
</dbReference>
<dbReference type="SMART" id="SM00165">
    <property type="entry name" value="UBA"/>
    <property type="match status" value="1"/>
</dbReference>
<dbReference type="GO" id="GO:0005634">
    <property type="term" value="C:nucleus"/>
    <property type="evidence" value="ECO:0007669"/>
    <property type="project" value="UniProtKB-ARBA"/>
</dbReference>
<protein>
    <submittedName>
        <fullName evidence="4">Plant ubiquilin</fullName>
    </submittedName>
</protein>
<dbReference type="PROSITE" id="PS50053">
    <property type="entry name" value="UBIQUITIN_2"/>
    <property type="match status" value="1"/>
</dbReference>
<dbReference type="PANTHER" id="PTHR10677:SF53">
    <property type="entry name" value="UBIQUILIN-RELATED"/>
    <property type="match status" value="1"/>
</dbReference>
<dbReference type="CDD" id="cd16106">
    <property type="entry name" value="Ubl_Dsk2p_like"/>
    <property type="match status" value="1"/>
</dbReference>
<proteinExistence type="predicted"/>
<accession>A0A2P2LGC0</accession>
<dbReference type="InterPro" id="IPR015496">
    <property type="entry name" value="Ubiquilin"/>
</dbReference>
<feature type="domain" description="UBA" evidence="2">
    <location>
        <begin position="502"/>
        <end position="546"/>
    </location>
</feature>
<dbReference type="InterPro" id="IPR015940">
    <property type="entry name" value="UBA"/>
</dbReference>
<dbReference type="SMART" id="SM00727">
    <property type="entry name" value="STI1"/>
    <property type="match status" value="4"/>
</dbReference>
<dbReference type="GO" id="GO:0005829">
    <property type="term" value="C:cytosol"/>
    <property type="evidence" value="ECO:0007669"/>
    <property type="project" value="TreeGrafter"/>
</dbReference>
<dbReference type="AlphaFoldDB" id="A0A2P2LGC0"/>
<organism evidence="4">
    <name type="scientific">Rhizophora mucronata</name>
    <name type="common">Asiatic mangrove</name>
    <dbReference type="NCBI Taxonomy" id="61149"/>
    <lineage>
        <taxon>Eukaryota</taxon>
        <taxon>Viridiplantae</taxon>
        <taxon>Streptophyta</taxon>
        <taxon>Embryophyta</taxon>
        <taxon>Tracheophyta</taxon>
        <taxon>Spermatophyta</taxon>
        <taxon>Magnoliopsida</taxon>
        <taxon>eudicotyledons</taxon>
        <taxon>Gunneridae</taxon>
        <taxon>Pentapetalae</taxon>
        <taxon>rosids</taxon>
        <taxon>fabids</taxon>
        <taxon>Malpighiales</taxon>
        <taxon>Rhizophoraceae</taxon>
        <taxon>Rhizophora</taxon>
    </lineage>
</organism>
<feature type="compositionally biased region" description="Polar residues" evidence="1">
    <location>
        <begin position="305"/>
        <end position="323"/>
    </location>
</feature>
<dbReference type="FunFam" id="1.10.8.10:FF:000042">
    <property type="entry name" value="Ubiquitin domain-containing protein DSK2b"/>
    <property type="match status" value="1"/>
</dbReference>
<dbReference type="InterPro" id="IPR029071">
    <property type="entry name" value="Ubiquitin-like_domsf"/>
</dbReference>
<evidence type="ECO:0000259" key="3">
    <source>
        <dbReference type="PROSITE" id="PS50053"/>
    </source>
</evidence>
<dbReference type="SUPFAM" id="SSF46934">
    <property type="entry name" value="UBA-like"/>
    <property type="match status" value="1"/>
</dbReference>
<dbReference type="InterPro" id="IPR006636">
    <property type="entry name" value="STI1_HS-bd"/>
</dbReference>
<dbReference type="Pfam" id="PF00240">
    <property type="entry name" value="ubiquitin"/>
    <property type="match status" value="1"/>
</dbReference>
<dbReference type="InterPro" id="IPR019956">
    <property type="entry name" value="Ubiquitin_dom"/>
</dbReference>
<dbReference type="Pfam" id="PF00627">
    <property type="entry name" value="UBA"/>
    <property type="match status" value="1"/>
</dbReference>
<dbReference type="EMBL" id="GGEC01036543">
    <property type="protein sequence ID" value="MBX17027.1"/>
    <property type="molecule type" value="Transcribed_RNA"/>
</dbReference>
<dbReference type="InterPro" id="IPR000626">
    <property type="entry name" value="Ubiquitin-like_dom"/>
</dbReference>
<name>A0A2P2LGC0_RHIMU</name>
<dbReference type="FunFam" id="3.10.20.90:FF:000183">
    <property type="entry name" value="Ubiquitin domain-containing protein DSK2b"/>
    <property type="match status" value="1"/>
</dbReference>
<reference evidence="4" key="1">
    <citation type="submission" date="2018-02" db="EMBL/GenBank/DDBJ databases">
        <title>Rhizophora mucronata_Transcriptome.</title>
        <authorList>
            <person name="Meera S.P."/>
            <person name="Sreeshan A."/>
            <person name="Augustine A."/>
        </authorList>
    </citation>
    <scope>NUCLEOTIDE SEQUENCE</scope>
    <source>
        <tissue evidence="4">Leaf</tissue>
    </source>
</reference>
<evidence type="ECO:0000313" key="4">
    <source>
        <dbReference type="EMBL" id="MBX17027.1"/>
    </source>
</evidence>
<dbReference type="GO" id="GO:0031593">
    <property type="term" value="F:polyubiquitin modification-dependent protein binding"/>
    <property type="evidence" value="ECO:0007669"/>
    <property type="project" value="TreeGrafter"/>
</dbReference>
<dbReference type="PANTHER" id="PTHR10677">
    <property type="entry name" value="UBIQUILIN"/>
    <property type="match status" value="1"/>
</dbReference>
<dbReference type="SUPFAM" id="SSF54236">
    <property type="entry name" value="Ubiquitin-like"/>
    <property type="match status" value="1"/>
</dbReference>
<feature type="region of interest" description="Disordered" evidence="1">
    <location>
        <begin position="305"/>
        <end position="360"/>
    </location>
</feature>
<dbReference type="CDD" id="cd14399">
    <property type="entry name" value="UBA_PLICs"/>
    <property type="match status" value="1"/>
</dbReference>